<evidence type="ECO:0000256" key="1">
    <source>
        <dbReference type="ARBA" id="ARBA00022723"/>
    </source>
</evidence>
<gene>
    <name evidence="5" type="ORF">SI7747_07008902</name>
</gene>
<feature type="region of interest" description="Disordered" evidence="4">
    <location>
        <begin position="162"/>
        <end position="182"/>
    </location>
</feature>
<evidence type="ECO:0000313" key="5">
    <source>
        <dbReference type="EMBL" id="CAA2622946.1"/>
    </source>
</evidence>
<feature type="compositionally biased region" description="Basic and acidic residues" evidence="4">
    <location>
        <begin position="450"/>
        <end position="463"/>
    </location>
</feature>
<keyword evidence="1" id="KW-0479">Metal-binding</keyword>
<dbReference type="EMBL" id="LR743594">
    <property type="protein sequence ID" value="CAA2622946.1"/>
    <property type="molecule type" value="Genomic_DNA"/>
</dbReference>
<reference evidence="5 6" key="1">
    <citation type="submission" date="2019-12" db="EMBL/GenBank/DDBJ databases">
        <authorList>
            <person name="Scholz U."/>
            <person name="Mascher M."/>
            <person name="Fiebig A."/>
        </authorList>
    </citation>
    <scope>NUCLEOTIDE SEQUENCE</scope>
</reference>
<dbReference type="Proteomes" id="UP001189122">
    <property type="component" value="Unassembled WGS sequence"/>
</dbReference>
<keyword evidence="2" id="KW-0863">Zinc-finger</keyword>
<feature type="region of interest" description="Disordered" evidence="4">
    <location>
        <begin position="41"/>
        <end position="60"/>
    </location>
</feature>
<dbReference type="Gene3D" id="3.30.60.90">
    <property type="match status" value="1"/>
</dbReference>
<keyword evidence="6" id="KW-1185">Reference proteome</keyword>
<protein>
    <submittedName>
        <fullName evidence="5">Uncharacterized protein</fullName>
    </submittedName>
</protein>
<name>A0A7I8IXD3_SPIIN</name>
<proteinExistence type="predicted"/>
<evidence type="ECO:0000256" key="2">
    <source>
        <dbReference type="ARBA" id="ARBA00022771"/>
    </source>
</evidence>
<dbReference type="SUPFAM" id="SSF57850">
    <property type="entry name" value="RING/U-box"/>
    <property type="match status" value="1"/>
</dbReference>
<organism evidence="5">
    <name type="scientific">Spirodela intermedia</name>
    <name type="common">Intermediate duckweed</name>
    <dbReference type="NCBI Taxonomy" id="51605"/>
    <lineage>
        <taxon>Eukaryota</taxon>
        <taxon>Viridiplantae</taxon>
        <taxon>Streptophyta</taxon>
        <taxon>Embryophyta</taxon>
        <taxon>Tracheophyta</taxon>
        <taxon>Spermatophyta</taxon>
        <taxon>Magnoliopsida</taxon>
        <taxon>Liliopsida</taxon>
        <taxon>Araceae</taxon>
        <taxon>Lemnoideae</taxon>
        <taxon>Spirodela</taxon>
    </lineage>
</organism>
<dbReference type="EMBL" id="CACRZD030000007">
    <property type="protein sequence ID" value="CAA6662517.1"/>
    <property type="molecule type" value="Genomic_DNA"/>
</dbReference>
<evidence type="ECO:0000256" key="3">
    <source>
        <dbReference type="ARBA" id="ARBA00022833"/>
    </source>
</evidence>
<sequence>MDGVKESHCPICRKAYKYFPAICQLLHNLLRKSKPADYKRREEEVLSANGESPRDDLSGEASTKLSISDALCAGCGQLLFRPTVLNCGHSETSSFPPLSIPSGSPLLILPPLGRAPLRCRVCQGVHPGEPPQVCLHLDAFLENQFPDEYASRRAFLQARLPSSASQAEQPVGPSKQDSQPASTEQVLMLHYNVGCDSCGRYKCTDCQDEIGFDLCEACYEARSNFPSRFNQRHTPATPSCWTTPICSWCGGPDWGPTAPPKFSAGERTGSLKELEVFEGVLTTVREYFSQASMGRCSQSRAHLHCRQETGGLIIFPRGFVILTRSRAVNRPRHQPLRKGQRLARRFDTWMPPRHDDFWGRTTWGSHSASFLGRLVGSISQNPITVTASSLGPGKDPTSMWASSFEWAIPHCHSAYRAAGRFFYRVEREMAKGGSFQKGRRHGSPLGKAAPDLRIRVERSQHRR</sequence>
<feature type="region of interest" description="Disordered" evidence="4">
    <location>
        <begin position="433"/>
        <end position="463"/>
    </location>
</feature>
<evidence type="ECO:0000256" key="4">
    <source>
        <dbReference type="SAM" id="MobiDB-lite"/>
    </source>
</evidence>
<dbReference type="AlphaFoldDB" id="A0A7I8IXD3"/>
<dbReference type="GO" id="GO:0008270">
    <property type="term" value="F:zinc ion binding"/>
    <property type="evidence" value="ECO:0007669"/>
    <property type="project" value="UniProtKB-KW"/>
</dbReference>
<dbReference type="GO" id="GO:0043161">
    <property type="term" value="P:proteasome-mediated ubiquitin-dependent protein catabolic process"/>
    <property type="evidence" value="ECO:0007669"/>
    <property type="project" value="TreeGrafter"/>
</dbReference>
<dbReference type="GO" id="GO:0061630">
    <property type="term" value="F:ubiquitin protein ligase activity"/>
    <property type="evidence" value="ECO:0007669"/>
    <property type="project" value="TreeGrafter"/>
</dbReference>
<accession>A0A7I8IXD3</accession>
<dbReference type="PANTHER" id="PTHR15898:SF13">
    <property type="entry name" value="BIFUNCTIONAL APOPTOSIS REGULATOR"/>
    <property type="match status" value="1"/>
</dbReference>
<keyword evidence="3" id="KW-0862">Zinc</keyword>
<dbReference type="PANTHER" id="PTHR15898">
    <property type="entry name" value="BIFUNCTIONAL APOPTOSIS REGULATOR"/>
    <property type="match status" value="1"/>
</dbReference>
<evidence type="ECO:0000313" key="6">
    <source>
        <dbReference type="Proteomes" id="UP001189122"/>
    </source>
</evidence>
<dbReference type="InterPro" id="IPR043145">
    <property type="entry name" value="Znf_ZZ_sf"/>
</dbReference>